<reference evidence="3 4" key="1">
    <citation type="journal article" date="2016" name="Arch. Microbiol.">
        <title>Streptomyces zhihengii sp. nov., isolated from rhizospheric soil of Psammosilene tunicoides.</title>
        <authorList>
            <person name="Huang M.J."/>
            <person name="Fei J.J."/>
            <person name="Salam N."/>
            <person name="Kim C.J."/>
            <person name="Hozzein W.N."/>
            <person name="Xiao M."/>
            <person name="Huang H.Q."/>
            <person name="Li W.J."/>
        </authorList>
    </citation>
    <scope>NUCLEOTIDE SEQUENCE [LARGE SCALE GENOMIC DNA]</scope>
    <source>
        <strain evidence="3 4">YIM T102</strain>
    </source>
</reference>
<gene>
    <name evidence="3" type="ORF">JE024_37820</name>
</gene>
<dbReference type="InterPro" id="IPR012337">
    <property type="entry name" value="RNaseH-like_sf"/>
</dbReference>
<dbReference type="InterPro" id="IPR050900">
    <property type="entry name" value="Transposase_IS3/IS150/IS904"/>
</dbReference>
<name>A0ABS2V3K8_9ACTN</name>
<evidence type="ECO:0000313" key="3">
    <source>
        <dbReference type="EMBL" id="MBM9624325.1"/>
    </source>
</evidence>
<comment type="function">
    <text evidence="1">Involved in the transposition of the insertion sequence.</text>
</comment>
<dbReference type="InterPro" id="IPR009057">
    <property type="entry name" value="Homeodomain-like_sf"/>
</dbReference>
<dbReference type="InterPro" id="IPR036397">
    <property type="entry name" value="RNaseH_sf"/>
</dbReference>
<dbReference type="PROSITE" id="PS50994">
    <property type="entry name" value="INTEGRASE"/>
    <property type="match status" value="1"/>
</dbReference>
<protein>
    <submittedName>
        <fullName evidence="3">IS3 family transposase</fullName>
    </submittedName>
</protein>
<organism evidence="3 4">
    <name type="scientific">Streptomyces zhihengii</name>
    <dbReference type="NCBI Taxonomy" id="1818004"/>
    <lineage>
        <taxon>Bacteria</taxon>
        <taxon>Bacillati</taxon>
        <taxon>Actinomycetota</taxon>
        <taxon>Actinomycetes</taxon>
        <taxon>Kitasatosporales</taxon>
        <taxon>Streptomycetaceae</taxon>
        <taxon>Streptomyces</taxon>
    </lineage>
</organism>
<accession>A0ABS2V3K8</accession>
<proteinExistence type="predicted"/>
<dbReference type="Pfam" id="PF01527">
    <property type="entry name" value="HTH_Tnp_1"/>
    <property type="match status" value="1"/>
</dbReference>
<dbReference type="Gene3D" id="1.10.10.60">
    <property type="entry name" value="Homeodomain-like"/>
    <property type="match status" value="1"/>
</dbReference>
<dbReference type="Pfam" id="PF00665">
    <property type="entry name" value="rve"/>
    <property type="match status" value="1"/>
</dbReference>
<comment type="caution">
    <text evidence="3">The sequence shown here is derived from an EMBL/GenBank/DDBJ whole genome shotgun (WGS) entry which is preliminary data.</text>
</comment>
<dbReference type="RefSeq" id="WP_205378336.1">
    <property type="nucleotide sequence ID" value="NZ_JAFEJA010000002.1"/>
</dbReference>
<dbReference type="Gene3D" id="3.30.420.10">
    <property type="entry name" value="Ribonuclease H-like superfamily/Ribonuclease H"/>
    <property type="match status" value="1"/>
</dbReference>
<dbReference type="Pfam" id="PF13276">
    <property type="entry name" value="HTH_21"/>
    <property type="match status" value="1"/>
</dbReference>
<dbReference type="SUPFAM" id="SSF53098">
    <property type="entry name" value="Ribonuclease H-like"/>
    <property type="match status" value="1"/>
</dbReference>
<feature type="domain" description="Integrase catalytic" evidence="2">
    <location>
        <begin position="227"/>
        <end position="391"/>
    </location>
</feature>
<dbReference type="SUPFAM" id="SSF46689">
    <property type="entry name" value="Homeodomain-like"/>
    <property type="match status" value="1"/>
</dbReference>
<dbReference type="InterPro" id="IPR002514">
    <property type="entry name" value="Transposase_8"/>
</dbReference>
<evidence type="ECO:0000259" key="2">
    <source>
        <dbReference type="PROSITE" id="PS50994"/>
    </source>
</evidence>
<dbReference type="InterPro" id="IPR048020">
    <property type="entry name" value="Transpos_IS3"/>
</dbReference>
<dbReference type="InterPro" id="IPR001584">
    <property type="entry name" value="Integrase_cat-core"/>
</dbReference>
<dbReference type="PANTHER" id="PTHR46889">
    <property type="entry name" value="TRANSPOSASE INSF FOR INSERTION SEQUENCE IS3B-RELATED"/>
    <property type="match status" value="1"/>
</dbReference>
<evidence type="ECO:0000256" key="1">
    <source>
        <dbReference type="ARBA" id="ARBA00002286"/>
    </source>
</evidence>
<dbReference type="NCBIfam" id="NF033516">
    <property type="entry name" value="transpos_IS3"/>
    <property type="match status" value="1"/>
</dbReference>
<sequence length="401" mass="44828">MVMKNYPPQFKADAVALYESRPEATIRSVAADLGINPETLRNWVRAAGVSRPRGRRTQEPYPPPAPLEAENAALRKKVRELEEEREILRKAAKYFAGGDALVNRFQCVADLQRRHGVKRLCSILGVSRSSFYYWRRTAADRAARQSADARLATRIRAVHQESDGTYGVPRITAELREKNGEVVNHKRVARIMRASGIEGVRLRRRHRTTVPDPAAAKAPDLIGRDFTADKPNTKYVGDITYLPIEGGKFCYLATVIDLASRRLAGWAIADHMRADLVTDALAAAIRTRGSLAGSIMHTDHGAQYTSRIFAEACRSAGVRRSMSAVGSSADNALAESFNATFKRETLQGRKSWSTEREARLDAFRWLHRYNTRRRHSYLGQRSPIAFEEALQLTPTTLAQAA</sequence>
<dbReference type="EMBL" id="JAFEJA010000002">
    <property type="protein sequence ID" value="MBM9624325.1"/>
    <property type="molecule type" value="Genomic_DNA"/>
</dbReference>
<keyword evidence="4" id="KW-1185">Reference proteome</keyword>
<dbReference type="PANTHER" id="PTHR46889:SF4">
    <property type="entry name" value="TRANSPOSASE INSO FOR INSERTION SEQUENCE ELEMENT IS911B-RELATED"/>
    <property type="match status" value="1"/>
</dbReference>
<dbReference type="Proteomes" id="UP000664109">
    <property type="component" value="Unassembled WGS sequence"/>
</dbReference>
<evidence type="ECO:0000313" key="4">
    <source>
        <dbReference type="Proteomes" id="UP000664109"/>
    </source>
</evidence>
<dbReference type="InterPro" id="IPR025948">
    <property type="entry name" value="HTH-like_dom"/>
</dbReference>